<protein>
    <submittedName>
        <fullName evidence="1">Uncharacterized protein</fullName>
    </submittedName>
</protein>
<dbReference type="EMBL" id="KZ989351">
    <property type="protein sequence ID" value="RKP26718.1"/>
    <property type="molecule type" value="Genomic_DNA"/>
</dbReference>
<name>A0A4P9Z2X1_9FUNG</name>
<dbReference type="OrthoDB" id="432234at2759"/>
<keyword evidence="2" id="KW-1185">Reference proteome</keyword>
<gene>
    <name evidence="1" type="ORF">SYNPS1DRAFT_27607</name>
</gene>
<dbReference type="Proteomes" id="UP000278143">
    <property type="component" value="Unassembled WGS sequence"/>
</dbReference>
<organism evidence="1 2">
    <name type="scientific">Syncephalis pseudoplumigaleata</name>
    <dbReference type="NCBI Taxonomy" id="1712513"/>
    <lineage>
        <taxon>Eukaryota</taxon>
        <taxon>Fungi</taxon>
        <taxon>Fungi incertae sedis</taxon>
        <taxon>Zoopagomycota</taxon>
        <taxon>Zoopagomycotina</taxon>
        <taxon>Zoopagomycetes</taxon>
        <taxon>Zoopagales</taxon>
        <taxon>Piptocephalidaceae</taxon>
        <taxon>Syncephalis</taxon>
    </lineage>
</organism>
<dbReference type="AlphaFoldDB" id="A0A4P9Z2X1"/>
<reference evidence="2" key="1">
    <citation type="journal article" date="2018" name="Nat. Microbiol.">
        <title>Leveraging single-cell genomics to expand the fungal tree of life.</title>
        <authorList>
            <person name="Ahrendt S.R."/>
            <person name="Quandt C.A."/>
            <person name="Ciobanu D."/>
            <person name="Clum A."/>
            <person name="Salamov A."/>
            <person name="Andreopoulos B."/>
            <person name="Cheng J.F."/>
            <person name="Woyke T."/>
            <person name="Pelin A."/>
            <person name="Henrissat B."/>
            <person name="Reynolds N.K."/>
            <person name="Benny G.L."/>
            <person name="Smith M.E."/>
            <person name="James T.Y."/>
            <person name="Grigoriev I.V."/>
        </authorList>
    </citation>
    <scope>NUCLEOTIDE SEQUENCE [LARGE SCALE GENOMIC DNA]</scope>
    <source>
        <strain evidence="2">Benny S71-1</strain>
    </source>
</reference>
<sequence length="219" mass="24468">MLLVQGHTSTSKTEMRECISMILDMVVIDNAKLAPSELIGKMEEAFKLSHKINQLFGNTSIIFITDFNELVSVIWSQSLAAQPPIHNDNQNHYNPRPQPPRLFSANFTTSCLPRHRKDRTNIIFSDTASELSETPDSPTNGYSGSFTWCQDIPFIYTSNSLRRNWGLTIGTAVFADCLILHPGKRPLPTAPRFGCSLNHLPISLGRDPLSLETINANLK</sequence>
<evidence type="ECO:0000313" key="2">
    <source>
        <dbReference type="Proteomes" id="UP000278143"/>
    </source>
</evidence>
<accession>A0A4P9Z2X1</accession>
<evidence type="ECO:0000313" key="1">
    <source>
        <dbReference type="EMBL" id="RKP26718.1"/>
    </source>
</evidence>
<proteinExistence type="predicted"/>